<protein>
    <submittedName>
        <fullName evidence="1">Uncharacterized protein</fullName>
    </submittedName>
</protein>
<reference evidence="1 2" key="1">
    <citation type="journal article" date="2018" name="Sci. Rep.">
        <title>Genomic signatures of local adaptation to the degree of environmental predictability in rotifers.</title>
        <authorList>
            <person name="Franch-Gras L."/>
            <person name="Hahn C."/>
            <person name="Garcia-Roger E.M."/>
            <person name="Carmona M.J."/>
            <person name="Serra M."/>
            <person name="Gomez A."/>
        </authorList>
    </citation>
    <scope>NUCLEOTIDE SEQUENCE [LARGE SCALE GENOMIC DNA]</scope>
    <source>
        <strain evidence="1">HYR1</strain>
    </source>
</reference>
<dbReference type="Proteomes" id="UP000276133">
    <property type="component" value="Unassembled WGS sequence"/>
</dbReference>
<organism evidence="1 2">
    <name type="scientific">Brachionus plicatilis</name>
    <name type="common">Marine rotifer</name>
    <name type="synonym">Brachionus muelleri</name>
    <dbReference type="NCBI Taxonomy" id="10195"/>
    <lineage>
        <taxon>Eukaryota</taxon>
        <taxon>Metazoa</taxon>
        <taxon>Spiralia</taxon>
        <taxon>Gnathifera</taxon>
        <taxon>Rotifera</taxon>
        <taxon>Eurotatoria</taxon>
        <taxon>Monogononta</taxon>
        <taxon>Pseudotrocha</taxon>
        <taxon>Ploima</taxon>
        <taxon>Brachionidae</taxon>
        <taxon>Brachionus</taxon>
    </lineage>
</organism>
<evidence type="ECO:0000313" key="1">
    <source>
        <dbReference type="EMBL" id="RNA23004.1"/>
    </source>
</evidence>
<sequence length="121" mass="14047">FECFLRFFSNFCAKIGLFLDVLRNLRFLRTKNFLNIVVCQNKKLNLLLKILLLKSVIIFNFSITNKSNIYNFSYDGPKNVLTLVVQSDATIYRTCFGENTITKQPITDFGHQIGNKKILEI</sequence>
<keyword evidence="2" id="KW-1185">Reference proteome</keyword>
<proteinExistence type="predicted"/>
<gene>
    <name evidence="1" type="ORF">BpHYR1_015001</name>
</gene>
<comment type="caution">
    <text evidence="1">The sequence shown here is derived from an EMBL/GenBank/DDBJ whole genome shotgun (WGS) entry which is preliminary data.</text>
</comment>
<accession>A0A3M7RHV0</accession>
<name>A0A3M7RHV0_BRAPC</name>
<evidence type="ECO:0000313" key="2">
    <source>
        <dbReference type="Proteomes" id="UP000276133"/>
    </source>
</evidence>
<dbReference type="AlphaFoldDB" id="A0A3M7RHV0"/>
<dbReference type="EMBL" id="REGN01003363">
    <property type="protein sequence ID" value="RNA23004.1"/>
    <property type="molecule type" value="Genomic_DNA"/>
</dbReference>
<feature type="non-terminal residue" evidence="1">
    <location>
        <position position="1"/>
    </location>
</feature>